<evidence type="ECO:0000313" key="5">
    <source>
        <dbReference type="EMBL" id="CAI8049029.1"/>
    </source>
</evidence>
<evidence type="ECO:0000256" key="3">
    <source>
        <dbReference type="SAM" id="Phobius"/>
    </source>
</evidence>
<feature type="region of interest" description="Disordered" evidence="2">
    <location>
        <begin position="983"/>
        <end position="1017"/>
    </location>
</feature>
<comment type="caution">
    <text evidence="5">The sequence shown here is derived from an EMBL/GenBank/DDBJ whole genome shotgun (WGS) entry which is preliminary data.</text>
</comment>
<dbReference type="GO" id="GO:0005737">
    <property type="term" value="C:cytoplasm"/>
    <property type="evidence" value="ECO:0007669"/>
    <property type="project" value="TreeGrafter"/>
</dbReference>
<dbReference type="FunFam" id="3.30.2280.10:FF:000002">
    <property type="entry name" value="Clustered mitochondria protein homolog"/>
    <property type="match status" value="1"/>
</dbReference>
<accession>A0AA35X9B5</accession>
<dbReference type="Gene3D" id="3.30.2280.10">
    <property type="entry name" value="Hypothetical protein (hspc210)"/>
    <property type="match status" value="1"/>
</dbReference>
<evidence type="ECO:0000256" key="1">
    <source>
        <dbReference type="ARBA" id="ARBA00022490"/>
    </source>
</evidence>
<dbReference type="InterPro" id="IPR033646">
    <property type="entry name" value="CLU-central"/>
</dbReference>
<dbReference type="InterPro" id="IPR027523">
    <property type="entry name" value="CLU_prot"/>
</dbReference>
<feature type="region of interest" description="Disordered" evidence="2">
    <location>
        <begin position="1047"/>
        <end position="1068"/>
    </location>
</feature>
<keyword evidence="6" id="KW-1185">Reference proteome</keyword>
<organism evidence="5 6">
    <name type="scientific">Geodia barretti</name>
    <name type="common">Barrett's horny sponge</name>
    <dbReference type="NCBI Taxonomy" id="519541"/>
    <lineage>
        <taxon>Eukaryota</taxon>
        <taxon>Metazoa</taxon>
        <taxon>Porifera</taxon>
        <taxon>Demospongiae</taxon>
        <taxon>Heteroscleromorpha</taxon>
        <taxon>Tetractinellida</taxon>
        <taxon>Astrophorina</taxon>
        <taxon>Geodiidae</taxon>
        <taxon>Geodia</taxon>
    </lineage>
</organism>
<evidence type="ECO:0000313" key="6">
    <source>
        <dbReference type="Proteomes" id="UP001174909"/>
    </source>
</evidence>
<dbReference type="Pfam" id="PF11027">
    <property type="entry name" value="DUF2615"/>
    <property type="match status" value="1"/>
</dbReference>
<dbReference type="InterPro" id="IPR025697">
    <property type="entry name" value="CLU_dom"/>
</dbReference>
<feature type="compositionally biased region" description="Basic and acidic residues" evidence="2">
    <location>
        <begin position="780"/>
        <end position="789"/>
    </location>
</feature>
<keyword evidence="1" id="KW-0963">Cytoplasm</keyword>
<dbReference type="InterPro" id="IPR028275">
    <property type="entry name" value="CLU_N"/>
</dbReference>
<evidence type="ECO:0000256" key="2">
    <source>
        <dbReference type="SAM" id="MobiDB-lite"/>
    </source>
</evidence>
<feature type="compositionally biased region" description="Basic and acidic residues" evidence="2">
    <location>
        <begin position="111"/>
        <end position="127"/>
    </location>
</feature>
<feature type="region of interest" description="Disordered" evidence="2">
    <location>
        <begin position="1358"/>
        <end position="1379"/>
    </location>
</feature>
<dbReference type="GO" id="GO:0003729">
    <property type="term" value="F:mRNA binding"/>
    <property type="evidence" value="ECO:0007669"/>
    <property type="project" value="TreeGrafter"/>
</dbReference>
<feature type="compositionally biased region" description="Polar residues" evidence="2">
    <location>
        <begin position="1364"/>
        <end position="1379"/>
    </location>
</feature>
<dbReference type="GO" id="GO:0048312">
    <property type="term" value="P:intracellular distribution of mitochondria"/>
    <property type="evidence" value="ECO:0007669"/>
    <property type="project" value="TreeGrafter"/>
</dbReference>
<dbReference type="Pfam" id="PF12807">
    <property type="entry name" value="eIF3_p135"/>
    <property type="match status" value="1"/>
</dbReference>
<name>A0AA35X9B5_GEOBA</name>
<evidence type="ECO:0000259" key="4">
    <source>
        <dbReference type="PROSITE" id="PS51823"/>
    </source>
</evidence>
<dbReference type="Pfam" id="PF13236">
    <property type="entry name" value="CLU"/>
    <property type="match status" value="1"/>
</dbReference>
<feature type="region of interest" description="Disordered" evidence="2">
    <location>
        <begin position="761"/>
        <end position="789"/>
    </location>
</feature>
<feature type="compositionally biased region" description="Polar residues" evidence="2">
    <location>
        <begin position="162"/>
        <end position="172"/>
    </location>
</feature>
<feature type="compositionally biased region" description="Basic and acidic residues" evidence="2">
    <location>
        <begin position="136"/>
        <end position="148"/>
    </location>
</feature>
<dbReference type="PANTHER" id="PTHR12601">
    <property type="entry name" value="EUKARYOTIC TRANSLATION INITIATION FACTOR 3 SUBUNIT EIF-3"/>
    <property type="match status" value="1"/>
</dbReference>
<keyword evidence="3" id="KW-0812">Transmembrane</keyword>
<dbReference type="InterPro" id="IPR020309">
    <property type="entry name" value="Smim-14"/>
</dbReference>
<feature type="compositionally biased region" description="Basic and acidic residues" evidence="2">
    <location>
        <begin position="993"/>
        <end position="1013"/>
    </location>
</feature>
<feature type="compositionally biased region" description="Low complexity" evidence="2">
    <location>
        <begin position="933"/>
        <end position="954"/>
    </location>
</feature>
<feature type="compositionally biased region" description="Basic residues" evidence="2">
    <location>
        <begin position="1267"/>
        <end position="1277"/>
    </location>
</feature>
<feature type="compositionally biased region" description="Basic and acidic residues" evidence="2">
    <location>
        <begin position="837"/>
        <end position="850"/>
    </location>
</feature>
<dbReference type="SUPFAM" id="SSF103107">
    <property type="entry name" value="Hypothetical protein c14orf129, hspc210"/>
    <property type="match status" value="1"/>
</dbReference>
<feature type="compositionally biased region" description="Gly residues" evidence="2">
    <location>
        <begin position="204"/>
        <end position="219"/>
    </location>
</feature>
<dbReference type="PANTHER" id="PTHR12601:SF6">
    <property type="entry name" value="CLUSTERED MITOCHONDRIA PROTEIN HOMOLOG"/>
    <property type="match status" value="1"/>
</dbReference>
<reference evidence="5" key="1">
    <citation type="submission" date="2023-03" db="EMBL/GenBank/DDBJ databases">
        <authorList>
            <person name="Steffen K."/>
            <person name="Cardenas P."/>
        </authorList>
    </citation>
    <scope>NUCLEOTIDE SEQUENCE</scope>
</reference>
<feature type="compositionally biased region" description="Polar residues" evidence="2">
    <location>
        <begin position="891"/>
        <end position="903"/>
    </location>
</feature>
<dbReference type="Proteomes" id="UP001174909">
    <property type="component" value="Unassembled WGS sequence"/>
</dbReference>
<gene>
    <name evidence="5" type="ORF">GBAR_LOCUS26997</name>
</gene>
<dbReference type="Pfam" id="PF15044">
    <property type="entry name" value="CLU_N"/>
    <property type="match status" value="1"/>
</dbReference>
<dbReference type="CDD" id="cd15466">
    <property type="entry name" value="CLU-central"/>
    <property type="match status" value="1"/>
</dbReference>
<dbReference type="PROSITE" id="PS51823">
    <property type="entry name" value="CLU"/>
    <property type="match status" value="1"/>
</dbReference>
<feature type="compositionally biased region" description="Acidic residues" evidence="2">
    <location>
        <begin position="767"/>
        <end position="779"/>
    </location>
</feature>
<keyword evidence="3" id="KW-0472">Membrane</keyword>
<dbReference type="InterPro" id="IPR023231">
    <property type="entry name" value="GSKIP_dom_sf"/>
</dbReference>
<dbReference type="EMBL" id="CASHTH010003769">
    <property type="protein sequence ID" value="CAI8049029.1"/>
    <property type="molecule type" value="Genomic_DNA"/>
</dbReference>
<feature type="transmembrane region" description="Helical" evidence="3">
    <location>
        <begin position="54"/>
        <end position="74"/>
    </location>
</feature>
<sequence length="1431" mass="156434">MDDLCECVCEYIWAMRRVLAAMHTQTQCTDIECFTEHPGYEPGSGEDDSGSGGLTHAMLVVLLWVIIAVVLFLFRPRSLRGSPNGKPPLRDNGEMPGILKTHEVEDEERCEGERESGEGVTEQKNETAGRISNRGGKGEEERGEEREGSSTTCSTPDAADLDNSSSTMASTEGDSDSKNGDSPPSSLGNPLPDGSDRTQRDGGNQSGGTKGSASGGGLGKTSLPLSCEISTVVLRLALPGVSSPVEVVMSTRDTVHDLSQLLLERPESCYRTCTSAWHRKRRLDDFSELGMVEELQGGDLVELMEEPYTQKDIRIHLQRLRELLTVSPFQQSLTNADGMTLSLLSAITLRDPAEIGTRPRDDFVDLSQLEPPSYCLPRDGTTPLSAFYPSSLEAHFKVQECIKLISYSQWNPPPSHRRMKGDLLYLDVVTLEGAEHYITACPSGFFLNRSTARDTFDPAPKKTSHHHKHLVGLLSAISPLFKKNFALLQKFGEKRHPYELLPTSYPLYPWLAPRPEHKPSPFRLSDGMQLKAAPDEVIMGQMRDWNEELQSARELPTDTPQLKLFRDRTIYKIHCDLVQVATRGAMLSVDGFIPALNPGDQEKFRMFLWNNLFFSLAFDGRDHYKAYGGDEAAHAAASGDLHGVEMFERLETKDLYTLQTVIVDYRGYRVVCQSIVPGLLWREQEAAVMYGSIDGGKTIAADPTFSELLSNAASDLHIRPHKLKTEAGGVVELPSSLEVKGILGTDSRRYALDLFRIFPPDPNYTPLEEEEEEEEEGEGGEGREGEGKKGFRHKLAVFRPELLETFLQYRYLLFLKLAKEKACKLQVIKDLHQVLQHQEKDSRGDEKTAPKSDSQTSAAEPTSTSAAPSSSSSAVPTSCSSPSSPDVVATGTESGQTTTGLESGQTTEAGGSEAATATVATGGKCPFTNEVASPDSRSSGTDSSLSSLGSSPGTWRLADTSLSRLSKGGGVGVGRANMSILTALGGGGEEGEGVTRDVGTKTEGEGEGKKEEVSAVSLNSSASGEVLLVDGLQLLVEEKEVGPEVLPGAELLPTSDPSDPSDPNLEKGLSTSEILKSHPEVMSALRDAALEAGSVEGEEFDIRFNVDALSPGVTHADPPEVLERDRKLLRETAAFLTDVVIPRMVRECVQLTLVPTDGESLKTAMHARGINMRYLGRIATLASSREDLEHLKRLGVSEMVVRVAKRRLRRLLQEAPYEKVSEAIAHFLNCFLGHTTETRGGGGGGGGRGQVEETAAVTVNGHSSSSGKKKQKKKRNSKGQASLESAHLRLSPANLWSHIVEEVEDYYKYTIQQSSAVELCSSLESRELCGWESSAGRLVYRWWPWTTTSLRERRSQRTILPASTPLSNRPTSDQPSAPSCMNWPRLSSLQGVSEQLTICTWRRCRCLFRSTDLSISLLPTATDKWPRSTTW</sequence>
<keyword evidence="3" id="KW-1133">Transmembrane helix</keyword>
<feature type="compositionally biased region" description="Low complexity" evidence="2">
    <location>
        <begin position="854"/>
        <end position="885"/>
    </location>
</feature>
<feature type="region of interest" description="Disordered" evidence="2">
    <location>
        <begin position="837"/>
        <end position="954"/>
    </location>
</feature>
<feature type="region of interest" description="Disordered" evidence="2">
    <location>
        <begin position="1258"/>
        <end position="1284"/>
    </location>
</feature>
<feature type="compositionally biased region" description="Low complexity" evidence="2">
    <location>
        <begin position="904"/>
        <end position="923"/>
    </location>
</feature>
<protein>
    <submittedName>
        <fullName evidence="5">Clustered mitochondria protein homolog</fullName>
    </submittedName>
</protein>
<proteinExistence type="predicted"/>
<feature type="domain" description="Clu" evidence="4">
    <location>
        <begin position="515"/>
        <end position="765"/>
    </location>
</feature>
<feature type="region of interest" description="Disordered" evidence="2">
    <location>
        <begin position="81"/>
        <end position="219"/>
    </location>
</feature>